<gene>
    <name evidence="2" type="ORF">C8F04DRAFT_599066</name>
</gene>
<feature type="region of interest" description="Disordered" evidence="1">
    <location>
        <begin position="159"/>
        <end position="178"/>
    </location>
</feature>
<proteinExistence type="predicted"/>
<comment type="caution">
    <text evidence="2">The sequence shown here is derived from an EMBL/GenBank/DDBJ whole genome shotgun (WGS) entry which is preliminary data.</text>
</comment>
<sequence>MFLRARQLWDMYTHLQTRLLHPALPESGPDYSVIKHALADFRSCRRLLVQTGGQKKPIDIDHLQERLEFANNMADTFIRRYKFIRTLMAANRITPDPPWETDNGWVRYGWKCGTPAGSVRVDSEPSRSDDTSQEIFELEWSSPPIQGTMRRSQRDMTFFSTPRGRDPGGPPTKNAGGFRGFFNRAKKETGEGTFTFYLWNHEPVYIVGWSILGYCQGEPRMPKVAHKFHNILSDKLTITVDTTRVTDRWVCRVAFVKQSSYNFPHLELSGRG</sequence>
<accession>A0AAD6TFR6</accession>
<organism evidence="2 3">
    <name type="scientific">Mycena alexandri</name>
    <dbReference type="NCBI Taxonomy" id="1745969"/>
    <lineage>
        <taxon>Eukaryota</taxon>
        <taxon>Fungi</taxon>
        <taxon>Dikarya</taxon>
        <taxon>Basidiomycota</taxon>
        <taxon>Agaricomycotina</taxon>
        <taxon>Agaricomycetes</taxon>
        <taxon>Agaricomycetidae</taxon>
        <taxon>Agaricales</taxon>
        <taxon>Marasmiineae</taxon>
        <taxon>Mycenaceae</taxon>
        <taxon>Mycena</taxon>
    </lineage>
</organism>
<evidence type="ECO:0000313" key="2">
    <source>
        <dbReference type="EMBL" id="KAJ7044867.1"/>
    </source>
</evidence>
<protein>
    <submittedName>
        <fullName evidence="2">Uncharacterized protein</fullName>
    </submittedName>
</protein>
<keyword evidence="3" id="KW-1185">Reference proteome</keyword>
<evidence type="ECO:0000256" key="1">
    <source>
        <dbReference type="SAM" id="MobiDB-lite"/>
    </source>
</evidence>
<reference evidence="2" key="1">
    <citation type="submission" date="2023-03" db="EMBL/GenBank/DDBJ databases">
        <title>Massive genome expansion in bonnet fungi (Mycena s.s.) driven by repeated elements and novel gene families across ecological guilds.</title>
        <authorList>
            <consortium name="Lawrence Berkeley National Laboratory"/>
            <person name="Harder C.B."/>
            <person name="Miyauchi S."/>
            <person name="Viragh M."/>
            <person name="Kuo A."/>
            <person name="Thoen E."/>
            <person name="Andreopoulos B."/>
            <person name="Lu D."/>
            <person name="Skrede I."/>
            <person name="Drula E."/>
            <person name="Henrissat B."/>
            <person name="Morin E."/>
            <person name="Kohler A."/>
            <person name="Barry K."/>
            <person name="LaButti K."/>
            <person name="Morin E."/>
            <person name="Salamov A."/>
            <person name="Lipzen A."/>
            <person name="Mereny Z."/>
            <person name="Hegedus B."/>
            <person name="Baldrian P."/>
            <person name="Stursova M."/>
            <person name="Weitz H."/>
            <person name="Taylor A."/>
            <person name="Grigoriev I.V."/>
            <person name="Nagy L.G."/>
            <person name="Martin F."/>
            <person name="Kauserud H."/>
        </authorList>
    </citation>
    <scope>NUCLEOTIDE SEQUENCE</scope>
    <source>
        <strain evidence="2">CBHHK200</strain>
    </source>
</reference>
<dbReference type="EMBL" id="JARJCM010000006">
    <property type="protein sequence ID" value="KAJ7044867.1"/>
    <property type="molecule type" value="Genomic_DNA"/>
</dbReference>
<name>A0AAD6TFR6_9AGAR</name>
<evidence type="ECO:0000313" key="3">
    <source>
        <dbReference type="Proteomes" id="UP001218188"/>
    </source>
</evidence>
<dbReference type="AlphaFoldDB" id="A0AAD6TFR6"/>
<dbReference type="Proteomes" id="UP001218188">
    <property type="component" value="Unassembled WGS sequence"/>
</dbReference>